<reference evidence="6 7" key="1">
    <citation type="journal article" date="2005" name="Nature">
        <title>The genome of the social amoeba Dictyostelium discoideum.</title>
        <authorList>
            <consortium name="The Dictyostelium discoideum Sequencing Consortium"/>
            <person name="Eichinger L."/>
            <person name="Pachebat J.A."/>
            <person name="Glockner G."/>
            <person name="Rajandream M.A."/>
            <person name="Sucgang R."/>
            <person name="Berriman M."/>
            <person name="Song J."/>
            <person name="Olsen R."/>
            <person name="Szafranski K."/>
            <person name="Xu Q."/>
            <person name="Tunggal B."/>
            <person name="Kummerfeld S."/>
            <person name="Madera M."/>
            <person name="Konfortov B.A."/>
            <person name="Rivero F."/>
            <person name="Bankier A.T."/>
            <person name="Lehmann R."/>
            <person name="Hamlin N."/>
            <person name="Davies R."/>
            <person name="Gaudet P."/>
            <person name="Fey P."/>
            <person name="Pilcher K."/>
            <person name="Chen G."/>
            <person name="Saunders D."/>
            <person name="Sodergren E."/>
            <person name="Davis P."/>
            <person name="Kerhornou A."/>
            <person name="Nie X."/>
            <person name="Hall N."/>
            <person name="Anjard C."/>
            <person name="Hemphill L."/>
            <person name="Bason N."/>
            <person name="Farbrother P."/>
            <person name="Desany B."/>
            <person name="Just E."/>
            <person name="Morio T."/>
            <person name="Rost R."/>
            <person name="Churcher C."/>
            <person name="Cooper J."/>
            <person name="Haydock S."/>
            <person name="van Driessche N."/>
            <person name="Cronin A."/>
            <person name="Goodhead I."/>
            <person name="Muzny D."/>
            <person name="Mourier T."/>
            <person name="Pain A."/>
            <person name="Lu M."/>
            <person name="Harper D."/>
            <person name="Lindsay R."/>
            <person name="Hauser H."/>
            <person name="James K."/>
            <person name="Quiles M."/>
            <person name="Madan Babu M."/>
            <person name="Saito T."/>
            <person name="Buchrieser C."/>
            <person name="Wardroper A."/>
            <person name="Felder M."/>
            <person name="Thangavelu M."/>
            <person name="Johnson D."/>
            <person name="Knights A."/>
            <person name="Loulseged H."/>
            <person name="Mungall K."/>
            <person name="Oliver K."/>
            <person name="Price C."/>
            <person name="Quail M.A."/>
            <person name="Urushihara H."/>
            <person name="Hernandez J."/>
            <person name="Rabbinowitsch E."/>
            <person name="Steffen D."/>
            <person name="Sanders M."/>
            <person name="Ma J."/>
            <person name="Kohara Y."/>
            <person name="Sharp S."/>
            <person name="Simmonds M."/>
            <person name="Spiegler S."/>
            <person name="Tivey A."/>
            <person name="Sugano S."/>
            <person name="White B."/>
            <person name="Walker D."/>
            <person name="Woodward J."/>
            <person name="Winckler T."/>
            <person name="Tanaka Y."/>
            <person name="Shaulsky G."/>
            <person name="Schleicher M."/>
            <person name="Weinstock G."/>
            <person name="Rosenthal A."/>
            <person name="Cox E.C."/>
            <person name="Chisholm R.L."/>
            <person name="Gibbs R."/>
            <person name="Loomis W.F."/>
            <person name="Platzer M."/>
            <person name="Kay R.R."/>
            <person name="Williams J."/>
            <person name="Dear P.H."/>
            <person name="Noegel A.A."/>
            <person name="Barrell B."/>
            <person name="Kuspa A."/>
        </authorList>
    </citation>
    <scope>NUCLEOTIDE SEQUENCE [LARGE SCALE GENOMIC DNA]</scope>
    <source>
        <strain evidence="6 7">AX4</strain>
    </source>
</reference>
<dbReference type="InterPro" id="IPR029056">
    <property type="entry name" value="Ribokinase-like"/>
</dbReference>
<dbReference type="eggNOG" id="ENOG502SUWI">
    <property type="taxonomic scope" value="Eukaryota"/>
</dbReference>
<name>Q54Q47_DICDI</name>
<dbReference type="InParanoid" id="Q54Q47"/>
<comment type="caution">
    <text evidence="6">The sequence shown here is derived from an EMBL/GenBank/DDBJ whole genome shotgun (WGS) entry which is preliminary data.</text>
</comment>
<dbReference type="InterPro" id="IPR011611">
    <property type="entry name" value="PfkB_dom"/>
</dbReference>
<dbReference type="AlphaFoldDB" id="Q54Q47"/>
<sequence length="491" mass="55889">MKNNILFIGNFVNDVILIHQKIKLERERSFTDFMSPEVQKELSKNYDTNDCKDVIKAEALGGSVTYGSLAAHYFGDTKSFIVTTFGDDINKEFQQLIQSKQSIDLTFTDTIKDIKNTSYFLNYYNNKKNRTLSLMEKGNQISIEACIKCIDSIHPDALLFVPVAGEFDEHLVMKTLEIVNNINQEQQQQQEFKQQYYRPIIAFDVQGFLRSFNGARVTTRPMNVMIEKLINIKMSLNGMENDIITVVKAEYGEAAAIMGDHDPATCAKLLRLNFGFTIVAVTMGGDGLFLSSSITGEIYIPTFKPDQVSDETGCGDTFLTCTILELLNLLKTKKQFKNENNNNNNNNNNQNNNNKVDENSFQKQQQQQQLQNEDILIKLNIKKEELIQCLQVGSSGASFLVEKIGPNGFSNREKIMDRVLNGTKQIKQHYLKFNNPIGGEDNENQKIIKQEQANDNNDNNSKSTQQTPTTIKEFVEQKLKQKQFKSTTNYK</sequence>
<accession>Q54Q47</accession>
<dbReference type="PANTHER" id="PTHR43085">
    <property type="entry name" value="HEXOKINASE FAMILY MEMBER"/>
    <property type="match status" value="1"/>
</dbReference>
<dbReference type="Proteomes" id="UP000002195">
    <property type="component" value="Unassembled WGS sequence"/>
</dbReference>
<evidence type="ECO:0000313" key="6">
    <source>
        <dbReference type="EMBL" id="EAL65390.1"/>
    </source>
</evidence>
<evidence type="ECO:0000256" key="4">
    <source>
        <dbReference type="SAM" id="MobiDB-lite"/>
    </source>
</evidence>
<dbReference type="Pfam" id="PF00294">
    <property type="entry name" value="PfkB"/>
    <property type="match status" value="1"/>
</dbReference>
<feature type="region of interest" description="Disordered" evidence="4">
    <location>
        <begin position="337"/>
        <end position="367"/>
    </location>
</feature>
<dbReference type="FunFam" id="3.40.1190.20:FF:000141">
    <property type="entry name" value="Uncharacterized protein"/>
    <property type="match status" value="1"/>
</dbReference>
<evidence type="ECO:0000313" key="7">
    <source>
        <dbReference type="Proteomes" id="UP000002195"/>
    </source>
</evidence>
<dbReference type="GO" id="GO:0016301">
    <property type="term" value="F:kinase activity"/>
    <property type="evidence" value="ECO:0007669"/>
    <property type="project" value="UniProtKB-KW"/>
</dbReference>
<evidence type="ECO:0000259" key="5">
    <source>
        <dbReference type="Pfam" id="PF00294"/>
    </source>
</evidence>
<dbReference type="OMA" id="AIMGDHD"/>
<dbReference type="KEGG" id="ddi:DDB_G0284099"/>
<dbReference type="HOGENOM" id="CLU_556014_0_0_1"/>
<feature type="compositionally biased region" description="Low complexity" evidence="4">
    <location>
        <begin position="338"/>
        <end position="354"/>
    </location>
</feature>
<evidence type="ECO:0000256" key="2">
    <source>
        <dbReference type="ARBA" id="ARBA00022679"/>
    </source>
</evidence>
<dbReference type="InterPro" id="IPR050306">
    <property type="entry name" value="PfkB_Carbo_kinase"/>
</dbReference>
<dbReference type="PhylomeDB" id="Q54Q47"/>
<protein>
    <recommendedName>
        <fullName evidence="5">Carbohydrate kinase PfkB domain-containing protein</fullName>
    </recommendedName>
</protein>
<dbReference type="dictyBase" id="DDB_G0284099"/>
<dbReference type="PANTHER" id="PTHR43085:SF57">
    <property type="entry name" value="CARBOHYDRATE KINASE PFKB DOMAIN-CONTAINING PROTEIN"/>
    <property type="match status" value="1"/>
</dbReference>
<dbReference type="Gene3D" id="3.40.1190.20">
    <property type="match status" value="1"/>
</dbReference>
<keyword evidence="2" id="KW-0808">Transferase</keyword>
<organism evidence="6 7">
    <name type="scientific">Dictyostelium discoideum</name>
    <name type="common">Social amoeba</name>
    <dbReference type="NCBI Taxonomy" id="44689"/>
    <lineage>
        <taxon>Eukaryota</taxon>
        <taxon>Amoebozoa</taxon>
        <taxon>Evosea</taxon>
        <taxon>Eumycetozoa</taxon>
        <taxon>Dictyostelia</taxon>
        <taxon>Dictyosteliales</taxon>
        <taxon>Dictyosteliaceae</taxon>
        <taxon>Dictyostelium</taxon>
    </lineage>
</organism>
<feature type="domain" description="Carbohydrate kinase PfkB" evidence="5">
    <location>
        <begin position="243"/>
        <end position="321"/>
    </location>
</feature>
<dbReference type="GeneID" id="8624420"/>
<dbReference type="EMBL" id="AAFI02000063">
    <property type="protein sequence ID" value="EAL65390.1"/>
    <property type="molecule type" value="Genomic_DNA"/>
</dbReference>
<dbReference type="VEuPathDB" id="AmoebaDB:DDB_G0284099"/>
<keyword evidence="7" id="KW-1185">Reference proteome</keyword>
<evidence type="ECO:0000256" key="3">
    <source>
        <dbReference type="ARBA" id="ARBA00022777"/>
    </source>
</evidence>
<keyword evidence="3" id="KW-0418">Kinase</keyword>
<gene>
    <name evidence="6" type="ORF">DDB_G0284099</name>
</gene>
<comment type="similarity">
    <text evidence="1">Belongs to the carbohydrate kinase PfkB family.</text>
</comment>
<evidence type="ECO:0000256" key="1">
    <source>
        <dbReference type="ARBA" id="ARBA00010688"/>
    </source>
</evidence>
<proteinExistence type="inferred from homology"/>
<dbReference type="PaxDb" id="44689-DDB0185845"/>
<dbReference type="SUPFAM" id="SSF53613">
    <property type="entry name" value="Ribokinase-like"/>
    <property type="match status" value="1"/>
</dbReference>
<dbReference type="RefSeq" id="XP_638750.1">
    <property type="nucleotide sequence ID" value="XM_633658.1"/>
</dbReference>